<feature type="transmembrane region" description="Helical" evidence="2">
    <location>
        <begin position="7"/>
        <end position="29"/>
    </location>
</feature>
<evidence type="ECO:0000256" key="1">
    <source>
        <dbReference type="ARBA" id="ARBA00009067"/>
    </source>
</evidence>
<keyword evidence="4" id="KW-0645">Protease</keyword>
<accession>A0ABT7LWH1</accession>
<proteinExistence type="inferred from homology"/>
<evidence type="ECO:0000256" key="2">
    <source>
        <dbReference type="SAM" id="Phobius"/>
    </source>
</evidence>
<dbReference type="PANTHER" id="PTHR35797">
    <property type="entry name" value="PROTEASE-RELATED"/>
    <property type="match status" value="1"/>
</dbReference>
<dbReference type="InterPro" id="IPR042150">
    <property type="entry name" value="MmRce1-like"/>
</dbReference>
<keyword evidence="2" id="KW-0472">Membrane</keyword>
<gene>
    <name evidence="4" type="ORF">QRD39_09255</name>
</gene>
<feature type="domain" description="CAAX prenyl protease 2/Lysostaphin resistance protein A-like" evidence="3">
    <location>
        <begin position="113"/>
        <end position="212"/>
    </location>
</feature>
<feature type="transmembrane region" description="Helical" evidence="2">
    <location>
        <begin position="83"/>
        <end position="104"/>
    </location>
</feature>
<dbReference type="PANTHER" id="PTHR35797:SF1">
    <property type="entry name" value="PROTEASE"/>
    <property type="match status" value="1"/>
</dbReference>
<keyword evidence="2" id="KW-0812">Transmembrane</keyword>
<organism evidence="4 5">
    <name type="scientific">Streptococcus raffinosi</name>
    <dbReference type="NCBI Taxonomy" id="3053355"/>
    <lineage>
        <taxon>Bacteria</taxon>
        <taxon>Bacillati</taxon>
        <taxon>Bacillota</taxon>
        <taxon>Bacilli</taxon>
        <taxon>Lactobacillales</taxon>
        <taxon>Streptococcaceae</taxon>
        <taxon>Streptococcus</taxon>
    </lineage>
</organism>
<dbReference type="RefSeq" id="WP_285956311.1">
    <property type="nucleotide sequence ID" value="NZ_JASUZV010000015.1"/>
</dbReference>
<comment type="caution">
    <text evidence="4">The sequence shown here is derived from an EMBL/GenBank/DDBJ whole genome shotgun (WGS) entry which is preliminary data.</text>
</comment>
<feature type="transmembrane region" description="Helical" evidence="2">
    <location>
        <begin position="144"/>
        <end position="167"/>
    </location>
</feature>
<reference evidence="4 5" key="1">
    <citation type="submission" date="2023-06" db="EMBL/GenBank/DDBJ databases">
        <title>A potential novel species of Streptococcus isolated from human milk sample.</title>
        <authorList>
            <person name="Nguyen H.V."/>
            <person name="Trinh A.T.V."/>
            <person name="Hoang A.T.L."/>
            <person name="Bui L.N.H."/>
            <person name="Tran Q.T.L."/>
            <person name="Trinh T."/>
        </authorList>
    </citation>
    <scope>NUCLEOTIDE SEQUENCE [LARGE SCALE GENOMIC DNA]</scope>
    <source>
        <strain evidence="4 5">VTCC 12812</strain>
    </source>
</reference>
<keyword evidence="5" id="KW-1185">Reference proteome</keyword>
<sequence>MNRKQALSFYLAGTFGQILLVSLLVWLLRAWGLRVDYGTPIGIFTLMLGGLSSAIWGGYVSIRYHHSSFKQLVRDFFQVKQAPLNYLLVLIFIGLDFLPLVLSGKMIIPTWYLPIILFVKALVFGGIEEIGWRYFFQPTLQEKLTYIVSTLCTFVTWSLWHLLYFYIDGSLAMVKLLPFLLGLFSNCFILSAIYTKTRSLWLCVMTHALINSLSQLSSAESVWLSLVLKVLIILLAMKIASSSMEKAKS</sequence>
<feature type="transmembrane region" description="Helical" evidence="2">
    <location>
        <begin position="110"/>
        <end position="132"/>
    </location>
</feature>
<feature type="transmembrane region" description="Helical" evidence="2">
    <location>
        <begin position="41"/>
        <end position="62"/>
    </location>
</feature>
<feature type="transmembrane region" description="Helical" evidence="2">
    <location>
        <begin position="173"/>
        <end position="193"/>
    </location>
</feature>
<dbReference type="Pfam" id="PF02517">
    <property type="entry name" value="Rce1-like"/>
    <property type="match status" value="1"/>
</dbReference>
<evidence type="ECO:0000259" key="3">
    <source>
        <dbReference type="Pfam" id="PF02517"/>
    </source>
</evidence>
<dbReference type="EC" id="3.4.-.-" evidence="4"/>
<comment type="similarity">
    <text evidence="1">Belongs to the UPF0177 family.</text>
</comment>
<keyword evidence="4" id="KW-0482">Metalloprotease</keyword>
<name>A0ABT7LWH1_9STRE</name>
<dbReference type="EMBL" id="JASUZV010000015">
    <property type="protein sequence ID" value="MDL5044288.1"/>
    <property type="molecule type" value="Genomic_DNA"/>
</dbReference>
<evidence type="ECO:0000313" key="5">
    <source>
        <dbReference type="Proteomes" id="UP001529255"/>
    </source>
</evidence>
<dbReference type="InterPro" id="IPR003675">
    <property type="entry name" value="Rce1/LyrA-like_dom"/>
</dbReference>
<dbReference type="Proteomes" id="UP001529255">
    <property type="component" value="Unassembled WGS sequence"/>
</dbReference>
<protein>
    <submittedName>
        <fullName evidence="4">CPBP family intramembrane metalloprotease</fullName>
        <ecNumber evidence="4">3.4.-.-</ecNumber>
    </submittedName>
</protein>
<evidence type="ECO:0000313" key="4">
    <source>
        <dbReference type="EMBL" id="MDL5044288.1"/>
    </source>
</evidence>
<dbReference type="GO" id="GO:0008237">
    <property type="term" value="F:metallopeptidase activity"/>
    <property type="evidence" value="ECO:0007669"/>
    <property type="project" value="UniProtKB-KW"/>
</dbReference>
<keyword evidence="2" id="KW-1133">Transmembrane helix</keyword>
<keyword evidence="4" id="KW-0378">Hydrolase</keyword>